<name>A0AAC9RR80_9STAP</name>
<evidence type="ECO:0000259" key="2">
    <source>
        <dbReference type="Pfam" id="PF14501"/>
    </source>
</evidence>
<reference evidence="3 4" key="1">
    <citation type="submission" date="2017-04" db="EMBL/GenBank/DDBJ databases">
        <authorList>
            <person name="Veseli I.A."/>
            <person name="Tang C."/>
            <person name="Pombert J.-F."/>
        </authorList>
    </citation>
    <scope>NUCLEOTIDE SEQUENCE [LARGE SCALE GENOMIC DNA]</scope>
    <source>
        <strain evidence="3 4">ATCC 700373</strain>
    </source>
</reference>
<evidence type="ECO:0000256" key="1">
    <source>
        <dbReference type="SAM" id="Phobius"/>
    </source>
</evidence>
<dbReference type="InterPro" id="IPR032834">
    <property type="entry name" value="NatK-like_C"/>
</dbReference>
<dbReference type="KEGG" id="slz:B5P37_02210"/>
<dbReference type="SUPFAM" id="SSF55874">
    <property type="entry name" value="ATPase domain of HSP90 chaperone/DNA topoisomerase II/histidine kinase"/>
    <property type="match status" value="1"/>
</dbReference>
<dbReference type="GO" id="GO:0005524">
    <property type="term" value="F:ATP binding"/>
    <property type="evidence" value="ECO:0007669"/>
    <property type="project" value="UniProtKB-KW"/>
</dbReference>
<feature type="transmembrane region" description="Helical" evidence="1">
    <location>
        <begin position="147"/>
        <end position="167"/>
    </location>
</feature>
<evidence type="ECO:0000313" key="3">
    <source>
        <dbReference type="EMBL" id="ARJ50216.1"/>
    </source>
</evidence>
<dbReference type="AlphaFoldDB" id="A0AAC9RR80"/>
<gene>
    <name evidence="3" type="ORF">B5P37_02210</name>
</gene>
<dbReference type="CDD" id="cd16935">
    <property type="entry name" value="HATPase_AgrC-ComD-like"/>
    <property type="match status" value="1"/>
</dbReference>
<protein>
    <submittedName>
        <fullName evidence="3">ATP-binding protein</fullName>
    </submittedName>
</protein>
<organism evidence="3 4">
    <name type="scientific">Staphylococcus lutrae</name>
    <dbReference type="NCBI Taxonomy" id="155085"/>
    <lineage>
        <taxon>Bacteria</taxon>
        <taxon>Bacillati</taxon>
        <taxon>Bacillota</taxon>
        <taxon>Bacilli</taxon>
        <taxon>Bacillales</taxon>
        <taxon>Staphylococcaceae</taxon>
        <taxon>Staphylococcus</taxon>
    </lineage>
</organism>
<dbReference type="InterPro" id="IPR036890">
    <property type="entry name" value="HATPase_C_sf"/>
</dbReference>
<proteinExistence type="predicted"/>
<accession>A0AAC9RR80</accession>
<dbReference type="NCBIfam" id="NF046015">
    <property type="entry name" value="HisKinAgrCStaph"/>
    <property type="match status" value="1"/>
</dbReference>
<dbReference type="Proteomes" id="UP000242864">
    <property type="component" value="Chromosome"/>
</dbReference>
<dbReference type="GO" id="GO:0042802">
    <property type="term" value="F:identical protein binding"/>
    <property type="evidence" value="ECO:0007669"/>
    <property type="project" value="TreeGrafter"/>
</dbReference>
<dbReference type="PANTHER" id="PTHR40448:SF1">
    <property type="entry name" value="TWO-COMPONENT SENSOR HISTIDINE KINASE"/>
    <property type="match status" value="1"/>
</dbReference>
<sequence>MEIVLSTLTVLFQTFLFASITGMIQKYKYTSRDYFLILVGIVIPGLVLYFIFERYSLFYFILAFFVFYYKRAKALGIISVLITVLILTISSFFGVIVYTYLINLHVNDYVSIVLYTLFFALCCYFLAFILVFVLNKFKLSWLHLNRLYLTLLILALAVGVYVFFYLMPKSVDTMNEFKTLGVIYFISFLIFALLIIVTTLTIEREMNYRRKKQELEDYYKYTLQIEKINNKMRKFRHDYINILLTMSEYLREDDLPGLKKYYHEHISPLKSDFESHSVKLNGVENLKVREIKGLITTKILQAQEKNIEISVEVADEITEIHMESINLSRALGIILDNAIEASYAIDNPMIQIAFIKTDTSVLIVIMNKAPKDMPKLHTLMQDGFSTKGKNRGIGLTTLKEIIDQTENAFLDTTIENHYFVQKLEIMNDEEQGSVNNENFDL</sequence>
<feature type="transmembrane region" description="Helical" evidence="1">
    <location>
        <begin position="179"/>
        <end position="202"/>
    </location>
</feature>
<dbReference type="Gene3D" id="3.30.565.10">
    <property type="entry name" value="Histidine kinase-like ATPase, C-terminal domain"/>
    <property type="match status" value="1"/>
</dbReference>
<keyword evidence="3" id="KW-0547">Nucleotide-binding</keyword>
<dbReference type="EMBL" id="CP020773">
    <property type="protein sequence ID" value="ARJ50216.1"/>
    <property type="molecule type" value="Genomic_DNA"/>
</dbReference>
<keyword evidence="1" id="KW-1133">Transmembrane helix</keyword>
<keyword evidence="3" id="KW-0067">ATP-binding</keyword>
<dbReference type="RefSeq" id="WP_085236666.1">
    <property type="nucleotide sequence ID" value="NZ_CP020773.1"/>
</dbReference>
<dbReference type="Pfam" id="PF14501">
    <property type="entry name" value="HATPase_c_5"/>
    <property type="match status" value="1"/>
</dbReference>
<keyword evidence="4" id="KW-1185">Reference proteome</keyword>
<feature type="transmembrane region" description="Helical" evidence="1">
    <location>
        <begin position="112"/>
        <end position="135"/>
    </location>
</feature>
<feature type="domain" description="Sensor histidine kinase NatK-like C-terminal" evidence="2">
    <location>
        <begin position="322"/>
        <end position="425"/>
    </location>
</feature>
<dbReference type="PANTHER" id="PTHR40448">
    <property type="entry name" value="TWO-COMPONENT SENSOR HISTIDINE KINASE"/>
    <property type="match status" value="1"/>
</dbReference>
<feature type="transmembrane region" description="Helical" evidence="1">
    <location>
        <begin position="74"/>
        <end position="100"/>
    </location>
</feature>
<evidence type="ECO:0000313" key="4">
    <source>
        <dbReference type="Proteomes" id="UP000242864"/>
    </source>
</evidence>
<feature type="transmembrane region" description="Helical" evidence="1">
    <location>
        <begin position="34"/>
        <end position="67"/>
    </location>
</feature>
<keyword evidence="1" id="KW-0812">Transmembrane</keyword>
<keyword evidence="1" id="KW-0472">Membrane</keyword>